<dbReference type="EMBL" id="CAFBMK010000056">
    <property type="protein sequence ID" value="CAB4910936.1"/>
    <property type="molecule type" value="Genomic_DNA"/>
</dbReference>
<proteinExistence type="predicted"/>
<evidence type="ECO:0000313" key="2">
    <source>
        <dbReference type="EMBL" id="CAB4910936.1"/>
    </source>
</evidence>
<dbReference type="SUPFAM" id="SSF103359">
    <property type="entry name" value="Suppressor of Fused, N-terminal domain"/>
    <property type="match status" value="1"/>
</dbReference>
<organism evidence="2">
    <name type="scientific">freshwater metagenome</name>
    <dbReference type="NCBI Taxonomy" id="449393"/>
    <lineage>
        <taxon>unclassified sequences</taxon>
        <taxon>metagenomes</taxon>
        <taxon>ecological metagenomes</taxon>
    </lineage>
</organism>
<name>A0A6J7GVK2_9ZZZZ</name>
<dbReference type="AlphaFoldDB" id="A0A6J7GVK2"/>
<protein>
    <submittedName>
        <fullName evidence="2">Unannotated protein</fullName>
    </submittedName>
</protein>
<gene>
    <name evidence="2" type="ORF">UFOPK3564_01234</name>
</gene>
<accession>A0A6J7GVK2</accession>
<sequence>MSRPDPTPAGATVEEAFAAHYGEGAVRKVARAPAGDVLRGIAAYRGPEHWHLVTLGLAGVVPARREGGPEPAPFAQELTLLVPAAETPPAWAFALLDGAARTAIAVGRPFHAGARLAPGAPVDGAGSGLVALGIRVDPLVQPDGPDLVLQAVGVTSGEHALMGRVGTDLVLQRLAARDPLLRTDPARA</sequence>
<dbReference type="InterPro" id="IPR020941">
    <property type="entry name" value="SUFU-like_domain"/>
</dbReference>
<feature type="domain" description="Suppressor of fused-like" evidence="1">
    <location>
        <begin position="42"/>
        <end position="187"/>
    </location>
</feature>
<dbReference type="InterPro" id="IPR037181">
    <property type="entry name" value="SUFU_N"/>
</dbReference>
<dbReference type="Pfam" id="PF05076">
    <property type="entry name" value="SUFU"/>
    <property type="match status" value="1"/>
</dbReference>
<reference evidence="2" key="1">
    <citation type="submission" date="2020-05" db="EMBL/GenBank/DDBJ databases">
        <authorList>
            <person name="Chiriac C."/>
            <person name="Salcher M."/>
            <person name="Ghai R."/>
            <person name="Kavagutti S V."/>
        </authorList>
    </citation>
    <scope>NUCLEOTIDE SEQUENCE</scope>
</reference>
<evidence type="ECO:0000259" key="1">
    <source>
        <dbReference type="Pfam" id="PF05076"/>
    </source>
</evidence>